<dbReference type="HOGENOM" id="CLU_024787_0_1_6"/>
<evidence type="ECO:0000313" key="4">
    <source>
        <dbReference type="Proteomes" id="UP000034071"/>
    </source>
</evidence>
<reference evidence="3 4" key="1">
    <citation type="submission" date="2015-02" db="EMBL/GenBank/DDBJ databases">
        <title>Complete genome sequence of Kangiella geojedonensis strain YCS-5T.</title>
        <authorList>
            <person name="Kim K.M."/>
        </authorList>
    </citation>
    <scope>NUCLEOTIDE SEQUENCE [LARGE SCALE GENOMIC DNA]</scope>
    <source>
        <strain evidence="3 4">YCS-5</strain>
    </source>
</reference>
<dbReference type="Pfam" id="PF13455">
    <property type="entry name" value="MUG113"/>
    <property type="match status" value="1"/>
</dbReference>
<dbReference type="Pfam" id="PF13250">
    <property type="entry name" value="SNIPE"/>
    <property type="match status" value="1"/>
</dbReference>
<dbReference type="InterPro" id="IPR025280">
    <property type="entry name" value="SNIPE"/>
</dbReference>
<proteinExistence type="predicted"/>
<evidence type="ECO:0000256" key="1">
    <source>
        <dbReference type="SAM" id="Coils"/>
    </source>
</evidence>
<keyword evidence="4" id="KW-1185">Reference proteome</keyword>
<accession>A0A0F6TSK8</accession>
<dbReference type="OrthoDB" id="9811665at2"/>
<dbReference type="STRING" id="914150.TQ33_1958"/>
<keyword evidence="1" id="KW-0175">Coiled coil</keyword>
<gene>
    <name evidence="3" type="ORF">TQ33_1958</name>
</gene>
<dbReference type="PATRIC" id="fig|914150.5.peg.1985"/>
<name>A0A0F6TSK8_9GAMM</name>
<dbReference type="SMART" id="SM00974">
    <property type="entry name" value="T5orf172"/>
    <property type="match status" value="1"/>
</dbReference>
<dbReference type="InterPro" id="IPR018306">
    <property type="entry name" value="Phage_T5_Orf172_DNA-bd"/>
</dbReference>
<organism evidence="3 4">
    <name type="scientific">Kangiella geojedonensis</name>
    <dbReference type="NCBI Taxonomy" id="914150"/>
    <lineage>
        <taxon>Bacteria</taxon>
        <taxon>Pseudomonadati</taxon>
        <taxon>Pseudomonadota</taxon>
        <taxon>Gammaproteobacteria</taxon>
        <taxon>Kangiellales</taxon>
        <taxon>Kangiellaceae</taxon>
        <taxon>Kangiella</taxon>
    </lineage>
</organism>
<feature type="domain" description="Bacteriophage T5 Orf172 DNA-binding" evidence="2">
    <location>
        <begin position="202"/>
        <end position="285"/>
    </location>
</feature>
<feature type="coiled-coil region" evidence="1">
    <location>
        <begin position="118"/>
        <end position="185"/>
    </location>
</feature>
<evidence type="ECO:0000259" key="2">
    <source>
        <dbReference type="SMART" id="SM00974"/>
    </source>
</evidence>
<dbReference type="Proteomes" id="UP000034071">
    <property type="component" value="Chromosome"/>
</dbReference>
<dbReference type="RefSeq" id="WP_052735279.1">
    <property type="nucleotide sequence ID" value="NZ_CP010975.1"/>
</dbReference>
<dbReference type="EMBL" id="CP010975">
    <property type="protein sequence ID" value="AKE52892.1"/>
    <property type="molecule type" value="Genomic_DNA"/>
</dbReference>
<protein>
    <recommendedName>
        <fullName evidence="2">Bacteriophage T5 Orf172 DNA-binding domain-containing protein</fullName>
    </recommendedName>
</protein>
<evidence type="ECO:0000313" key="3">
    <source>
        <dbReference type="EMBL" id="AKE52892.1"/>
    </source>
</evidence>
<dbReference type="KEGG" id="kge:TQ33_1958"/>
<dbReference type="AlphaFoldDB" id="A0A0F6TSK8"/>
<sequence length="308" mass="36474">MVKDNKAWIIEHGITWNDSVAKGKARQKRTAKFVFSAFNAEVENIISLCKSTNLSSQFKKILKQYGNSNKYGEDNFSKITKDFLLLRLEELSLVYKYHLQLAIEKEDDRIHREQIAEENKVQREIENFVKKREKEEKEYKKRLREAEKLVAELHDEQLENMKREMELLRLRLKDITKEKERALSMAQLTRSGYVYIISNRKSFGENVYKIGMTRRLDPLDRVKELGDASVPFPFEIHGIIQCDDAPELENQLHKAFNECRVNSENFRKEFFNVPIEKIQKQVEKHCGSYDLLDRMTIEEYDPEQLGMN</sequence>